<dbReference type="Gene3D" id="1.10.10.160">
    <property type="match status" value="1"/>
</dbReference>
<dbReference type="InterPro" id="IPR000212">
    <property type="entry name" value="DNA_helicase_UvrD/REP"/>
</dbReference>
<comment type="similarity">
    <text evidence="1">Belongs to the helicase family. UvrD subfamily.</text>
</comment>
<dbReference type="InterPro" id="IPR014016">
    <property type="entry name" value="UvrD-like_ATP-bd"/>
</dbReference>
<evidence type="ECO:0000313" key="14">
    <source>
        <dbReference type="Proteomes" id="UP000034108"/>
    </source>
</evidence>
<evidence type="ECO:0000256" key="8">
    <source>
        <dbReference type="ARBA" id="ARBA00034808"/>
    </source>
</evidence>
<dbReference type="GO" id="GO:0000725">
    <property type="term" value="P:recombinational repair"/>
    <property type="evidence" value="ECO:0007669"/>
    <property type="project" value="TreeGrafter"/>
</dbReference>
<evidence type="ECO:0000256" key="6">
    <source>
        <dbReference type="ARBA" id="ARBA00023235"/>
    </source>
</evidence>
<name>A0A0G0VD91_9BACT</name>
<evidence type="ECO:0000313" key="13">
    <source>
        <dbReference type="EMBL" id="KKR98859.1"/>
    </source>
</evidence>
<proteinExistence type="inferred from homology"/>
<accession>A0A0G0VD91</accession>
<dbReference type="InterPro" id="IPR014017">
    <property type="entry name" value="DNA_helicase_UvrD-like_C"/>
</dbReference>
<dbReference type="EC" id="5.6.2.4" evidence="8"/>
<dbReference type="PROSITE" id="PS51217">
    <property type="entry name" value="UVRD_HELICASE_CTER"/>
    <property type="match status" value="1"/>
</dbReference>
<dbReference type="PANTHER" id="PTHR11070">
    <property type="entry name" value="UVRD / RECB / PCRA DNA HELICASE FAMILY MEMBER"/>
    <property type="match status" value="1"/>
</dbReference>
<dbReference type="InterPro" id="IPR013986">
    <property type="entry name" value="DExx_box_DNA_helicase_dom_sf"/>
</dbReference>
<comment type="caution">
    <text evidence="13">The sequence shown here is derived from an EMBL/GenBank/DDBJ whole genome shotgun (WGS) entry which is preliminary data.</text>
</comment>
<dbReference type="GO" id="GO:0003677">
    <property type="term" value="F:DNA binding"/>
    <property type="evidence" value="ECO:0007669"/>
    <property type="project" value="InterPro"/>
</dbReference>
<evidence type="ECO:0000256" key="1">
    <source>
        <dbReference type="ARBA" id="ARBA00009922"/>
    </source>
</evidence>
<evidence type="ECO:0000256" key="9">
    <source>
        <dbReference type="ARBA" id="ARBA00048988"/>
    </source>
</evidence>
<dbReference type="PANTHER" id="PTHR11070:SF3">
    <property type="entry name" value="DNA 3'-5' HELICASE"/>
    <property type="match status" value="1"/>
</dbReference>
<evidence type="ECO:0000256" key="10">
    <source>
        <dbReference type="PROSITE-ProRule" id="PRU00560"/>
    </source>
</evidence>
<reference evidence="13 14" key="1">
    <citation type="journal article" date="2015" name="Nature">
        <title>rRNA introns, odd ribosomes, and small enigmatic genomes across a large radiation of phyla.</title>
        <authorList>
            <person name="Brown C.T."/>
            <person name="Hug L.A."/>
            <person name="Thomas B.C."/>
            <person name="Sharon I."/>
            <person name="Castelle C.J."/>
            <person name="Singh A."/>
            <person name="Wilkins M.J."/>
            <person name="Williams K.H."/>
            <person name="Banfield J.F."/>
        </authorList>
    </citation>
    <scope>NUCLEOTIDE SEQUENCE [LARGE SCALE GENOMIC DNA]</scope>
</reference>
<dbReference type="STRING" id="1619048.UU49_C0014G0010"/>
<dbReference type="PROSITE" id="PS51198">
    <property type="entry name" value="UVRD_HELICASE_ATP_BIND"/>
    <property type="match status" value="1"/>
</dbReference>
<dbReference type="GO" id="GO:0005524">
    <property type="term" value="F:ATP binding"/>
    <property type="evidence" value="ECO:0007669"/>
    <property type="project" value="UniProtKB-UniRule"/>
</dbReference>
<dbReference type="Pfam" id="PF13361">
    <property type="entry name" value="UvrD_C"/>
    <property type="match status" value="1"/>
</dbReference>
<dbReference type="Gene3D" id="3.40.50.300">
    <property type="entry name" value="P-loop containing nucleotide triphosphate hydrolases"/>
    <property type="match status" value="2"/>
</dbReference>
<feature type="binding site" evidence="10">
    <location>
        <begin position="27"/>
        <end position="34"/>
    </location>
    <ligand>
        <name>ATP</name>
        <dbReference type="ChEBI" id="CHEBI:30616"/>
    </ligand>
</feature>
<feature type="domain" description="UvrD-like helicase C-terminal" evidence="12">
    <location>
        <begin position="289"/>
        <end position="553"/>
    </location>
</feature>
<keyword evidence="3 10" id="KW-0378">Hydrolase</keyword>
<dbReference type="Pfam" id="PF00580">
    <property type="entry name" value="UvrD-helicase"/>
    <property type="match status" value="1"/>
</dbReference>
<evidence type="ECO:0000259" key="11">
    <source>
        <dbReference type="PROSITE" id="PS51198"/>
    </source>
</evidence>
<dbReference type="PATRIC" id="fig|1619048.3.peg.481"/>
<dbReference type="Gene3D" id="1.10.486.10">
    <property type="entry name" value="PCRA, domain 4"/>
    <property type="match status" value="1"/>
</dbReference>
<keyword evidence="4 10" id="KW-0347">Helicase</keyword>
<organism evidence="13 14">
    <name type="scientific">Candidatus Magasanikbacteria bacterium GW2011_GWC2_41_17</name>
    <dbReference type="NCBI Taxonomy" id="1619048"/>
    <lineage>
        <taxon>Bacteria</taxon>
        <taxon>Candidatus Magasanikiibacteriota</taxon>
    </lineage>
</organism>
<dbReference type="Proteomes" id="UP000034108">
    <property type="component" value="Unassembled WGS sequence"/>
</dbReference>
<keyword evidence="6" id="KW-0413">Isomerase</keyword>
<evidence type="ECO:0000256" key="2">
    <source>
        <dbReference type="ARBA" id="ARBA00022741"/>
    </source>
</evidence>
<evidence type="ECO:0000256" key="4">
    <source>
        <dbReference type="ARBA" id="ARBA00022806"/>
    </source>
</evidence>
<keyword evidence="5 10" id="KW-0067">ATP-binding</keyword>
<evidence type="ECO:0000259" key="12">
    <source>
        <dbReference type="PROSITE" id="PS51217"/>
    </source>
</evidence>
<evidence type="ECO:0000256" key="3">
    <source>
        <dbReference type="ARBA" id="ARBA00022801"/>
    </source>
</evidence>
<dbReference type="GO" id="GO:0043138">
    <property type="term" value="F:3'-5' DNA helicase activity"/>
    <property type="evidence" value="ECO:0007669"/>
    <property type="project" value="UniProtKB-EC"/>
</dbReference>
<evidence type="ECO:0000256" key="5">
    <source>
        <dbReference type="ARBA" id="ARBA00022840"/>
    </source>
</evidence>
<comment type="catalytic activity">
    <reaction evidence="7">
        <text>Couples ATP hydrolysis with the unwinding of duplex DNA by translocating in the 3'-5' direction.</text>
        <dbReference type="EC" id="5.6.2.4"/>
    </reaction>
</comment>
<gene>
    <name evidence="13" type="ORF">UU49_C0014G0010</name>
</gene>
<dbReference type="SUPFAM" id="SSF52540">
    <property type="entry name" value="P-loop containing nucleoside triphosphate hydrolases"/>
    <property type="match status" value="1"/>
</dbReference>
<comment type="catalytic activity">
    <reaction evidence="9">
        <text>ATP + H2O = ADP + phosphate + H(+)</text>
        <dbReference type="Rhea" id="RHEA:13065"/>
        <dbReference type="ChEBI" id="CHEBI:15377"/>
        <dbReference type="ChEBI" id="CHEBI:15378"/>
        <dbReference type="ChEBI" id="CHEBI:30616"/>
        <dbReference type="ChEBI" id="CHEBI:43474"/>
        <dbReference type="ChEBI" id="CHEBI:456216"/>
        <dbReference type="EC" id="5.6.2.4"/>
    </reaction>
</comment>
<sequence length="674" mass="76494">MIDFKKELNSEQLEVVANGDGYCLVLAGAGSGKTRVITYRVACLLEKGVKPENILLLTFTNKAAKEMLSRVEKIIGKKPDGLWGGTFHAIANRILRATAPLLGYQSNFSVLDQDDSETLLKSCVKELHFFDSKRFPSAGLIHSLYSFSRNAQITLTEAVDWKNSSFSRVAGDIEEATNLYQKKKKSSNVMDFDDLLVNWHEVLQKPAVLKKLADQFQYILIDEYQDTNRLQAAIVKLLASVHKNLLVVGDDAQSIYSFRAADINNILEFPKEFPKAKIFRLETNYRSTPNILNLANDVISQNKKQFKKKLKSHLAELAHPQVAVFDSPFAEANFIRQRVRELQEAGHALRDLAVLFRAAFHAQILEIELAKAGIPYEMRGGMRFFERAHIKDTISILRVVNNLKDEIAWFRVLEIFQGIGHETARMIITKARQSKDLPELFISGIRDGLNKNAQKGWDDFVSIAKILNEKKDQSAGDAVEGILKSVYADYLEDKYENAKDRLDDIKQLGWYAKGQKSLNHFLSDIALDESFGKKNARENQDRLVLSTIHQAKGLEWEAVFLINLASGCFPNERALGEPGGEEEERRLFYVGITRAKRHLYLTYPTTGQRMNYNRPSPFLEDIKDGLIDRKVSDGLGGFTDELPTIQIEEMTTPAPKKKKIDWRVKSFLKDIEDL</sequence>
<evidence type="ECO:0000256" key="7">
    <source>
        <dbReference type="ARBA" id="ARBA00034617"/>
    </source>
</evidence>
<feature type="domain" description="UvrD-like helicase ATP-binding" evidence="11">
    <location>
        <begin position="6"/>
        <end position="288"/>
    </location>
</feature>
<dbReference type="InterPro" id="IPR027417">
    <property type="entry name" value="P-loop_NTPase"/>
</dbReference>
<dbReference type="GO" id="GO:0016887">
    <property type="term" value="F:ATP hydrolysis activity"/>
    <property type="evidence" value="ECO:0007669"/>
    <property type="project" value="RHEA"/>
</dbReference>
<dbReference type="GO" id="GO:0005829">
    <property type="term" value="C:cytosol"/>
    <property type="evidence" value="ECO:0007669"/>
    <property type="project" value="TreeGrafter"/>
</dbReference>
<dbReference type="AlphaFoldDB" id="A0A0G0VD91"/>
<protein>
    <recommendedName>
        <fullName evidence="8">DNA 3'-5' helicase</fullName>
        <ecNumber evidence="8">5.6.2.4</ecNumber>
    </recommendedName>
</protein>
<dbReference type="CDD" id="cd17932">
    <property type="entry name" value="DEXQc_UvrD"/>
    <property type="match status" value="1"/>
</dbReference>
<dbReference type="EMBL" id="LCAV01000014">
    <property type="protein sequence ID" value="KKR98859.1"/>
    <property type="molecule type" value="Genomic_DNA"/>
</dbReference>
<keyword evidence="2 10" id="KW-0547">Nucleotide-binding</keyword>